<protein>
    <submittedName>
        <fullName evidence="2">SGNH/GDSL hydrolase family protein</fullName>
    </submittedName>
</protein>
<comment type="caution">
    <text evidence="2">The sequence shown here is derived from an EMBL/GenBank/DDBJ whole genome shotgun (WGS) entry which is preliminary data.</text>
</comment>
<evidence type="ECO:0000313" key="2">
    <source>
        <dbReference type="EMBL" id="MFD1175376.1"/>
    </source>
</evidence>
<keyword evidence="2" id="KW-0378">Hydrolase</keyword>
<organism evidence="2 3">
    <name type="scientific">Paenibacillus puldeungensis</name>
    <dbReference type="NCBI Taxonomy" id="696536"/>
    <lineage>
        <taxon>Bacteria</taxon>
        <taxon>Bacillati</taxon>
        <taxon>Bacillota</taxon>
        <taxon>Bacilli</taxon>
        <taxon>Bacillales</taxon>
        <taxon>Paenibacillaceae</taxon>
        <taxon>Paenibacillus</taxon>
    </lineage>
</organism>
<proteinExistence type="predicted"/>
<evidence type="ECO:0000313" key="3">
    <source>
        <dbReference type="Proteomes" id="UP001597262"/>
    </source>
</evidence>
<gene>
    <name evidence="2" type="ORF">ACFQ3W_03560</name>
</gene>
<keyword evidence="3" id="KW-1185">Reference proteome</keyword>
<dbReference type="RefSeq" id="WP_379316677.1">
    <property type="nucleotide sequence ID" value="NZ_JBHTLM010000002.1"/>
</dbReference>
<evidence type="ECO:0000259" key="1">
    <source>
        <dbReference type="Pfam" id="PF14606"/>
    </source>
</evidence>
<reference evidence="3" key="1">
    <citation type="journal article" date="2019" name="Int. J. Syst. Evol. Microbiol.">
        <title>The Global Catalogue of Microorganisms (GCM) 10K type strain sequencing project: providing services to taxonomists for standard genome sequencing and annotation.</title>
        <authorList>
            <consortium name="The Broad Institute Genomics Platform"/>
            <consortium name="The Broad Institute Genome Sequencing Center for Infectious Disease"/>
            <person name="Wu L."/>
            <person name="Ma J."/>
        </authorList>
    </citation>
    <scope>NUCLEOTIDE SEQUENCE [LARGE SCALE GENOMIC DNA]</scope>
    <source>
        <strain evidence="3">CCUG 59189</strain>
    </source>
</reference>
<feature type="domain" description="SGNH hydrolase-type esterase" evidence="1">
    <location>
        <begin position="158"/>
        <end position="333"/>
    </location>
</feature>
<name>A0ABW3RTZ1_9BACL</name>
<dbReference type="InterPro" id="IPR013830">
    <property type="entry name" value="SGNH_hydro"/>
</dbReference>
<dbReference type="Pfam" id="PF14606">
    <property type="entry name" value="Lipase_GDSL_3"/>
    <property type="match status" value="1"/>
</dbReference>
<dbReference type="InterPro" id="IPR036514">
    <property type="entry name" value="SGNH_hydro_sf"/>
</dbReference>
<dbReference type="GO" id="GO:0016787">
    <property type="term" value="F:hydrolase activity"/>
    <property type="evidence" value="ECO:0007669"/>
    <property type="project" value="UniProtKB-KW"/>
</dbReference>
<dbReference type="Proteomes" id="UP001597262">
    <property type="component" value="Unassembled WGS sequence"/>
</dbReference>
<accession>A0ABW3RTZ1</accession>
<sequence length="357" mass="40061">MIYGQAELHNVEELISIEGRPGLLMQRVPESVRAGLLEKGQEQIRRASAIEIRFGTTRTEEVHITLASYGGISKVQVFFGDYWVEETLVGEAPATIVLREQEPMFQFAQPYKEKVPRTSFGPIWRIVIQGFEVHLIDLPSVAIRPPYEHEKPALKYLAYGTSITFGISASSPDLSYVSQTAWRLRLDSINLGMPGAAFCEQAIADHIAAREDWAIASLCLSVNMLNQGVSAESFAEKASYMVQTIASAHPDKPLVCIGLFPSFADLGWSWPEREVRATSQEYREALQKIVQSSGYSHVHYVDGRELLDDWRGLSHDLLHPGNAGMIRIGERLAEFMRPLLRTPAPQTERIMPNHSRE</sequence>
<dbReference type="EMBL" id="JBHTLM010000002">
    <property type="protein sequence ID" value="MFD1175376.1"/>
    <property type="molecule type" value="Genomic_DNA"/>
</dbReference>
<dbReference type="Gene3D" id="3.40.50.1110">
    <property type="entry name" value="SGNH hydrolase"/>
    <property type="match status" value="1"/>
</dbReference>
<dbReference type="SUPFAM" id="SSF52266">
    <property type="entry name" value="SGNH hydrolase"/>
    <property type="match status" value="1"/>
</dbReference>